<dbReference type="EMBL" id="GGEC01068932">
    <property type="protein sequence ID" value="MBX49416.1"/>
    <property type="molecule type" value="Transcribed_RNA"/>
</dbReference>
<organism evidence="1">
    <name type="scientific">Rhizophora mucronata</name>
    <name type="common">Asiatic mangrove</name>
    <dbReference type="NCBI Taxonomy" id="61149"/>
    <lineage>
        <taxon>Eukaryota</taxon>
        <taxon>Viridiplantae</taxon>
        <taxon>Streptophyta</taxon>
        <taxon>Embryophyta</taxon>
        <taxon>Tracheophyta</taxon>
        <taxon>Spermatophyta</taxon>
        <taxon>Magnoliopsida</taxon>
        <taxon>eudicotyledons</taxon>
        <taxon>Gunneridae</taxon>
        <taxon>Pentapetalae</taxon>
        <taxon>rosids</taxon>
        <taxon>fabids</taxon>
        <taxon>Malpighiales</taxon>
        <taxon>Rhizophoraceae</taxon>
        <taxon>Rhizophora</taxon>
    </lineage>
</organism>
<reference evidence="1" key="1">
    <citation type="submission" date="2018-02" db="EMBL/GenBank/DDBJ databases">
        <title>Rhizophora mucronata_Transcriptome.</title>
        <authorList>
            <person name="Meera S.P."/>
            <person name="Sreeshan A."/>
            <person name="Augustine A."/>
        </authorList>
    </citation>
    <scope>NUCLEOTIDE SEQUENCE</scope>
    <source>
        <tissue evidence="1">Leaf</tissue>
    </source>
</reference>
<name>A0A2P2P3Q5_RHIMU</name>
<protein>
    <submittedName>
        <fullName evidence="1">Uncharacterized protein</fullName>
    </submittedName>
</protein>
<sequence>MNNYFTLLLRYGNKLHLITLLLKKKFLL</sequence>
<evidence type="ECO:0000313" key="1">
    <source>
        <dbReference type="EMBL" id="MBX49416.1"/>
    </source>
</evidence>
<proteinExistence type="predicted"/>
<accession>A0A2P2P3Q5</accession>
<dbReference type="AlphaFoldDB" id="A0A2P2P3Q5"/>